<evidence type="ECO:0000313" key="8">
    <source>
        <dbReference type="Proteomes" id="UP000307510"/>
    </source>
</evidence>
<keyword evidence="7" id="KW-0966">Cell projection</keyword>
<name>A0A5R9A2W7_PSENT</name>
<keyword evidence="7" id="KW-0282">Flagellum</keyword>
<evidence type="ECO:0000256" key="4">
    <source>
        <dbReference type="ARBA" id="ARBA00022795"/>
    </source>
</evidence>
<evidence type="ECO:0000256" key="1">
    <source>
        <dbReference type="ARBA" id="ARBA00004514"/>
    </source>
</evidence>
<reference evidence="8" key="2">
    <citation type="submission" date="2019-06" db="EMBL/GenBank/DDBJ databases">
        <title>AzeR, a transcriptional regulator that responds to azelaic acid in Pseudomonas nitroreducens.</title>
        <authorList>
            <person name="Bez C."/>
            <person name="Javvadi S.G."/>
            <person name="Bertani I."/>
            <person name="Devescovi G."/>
            <person name="Studholme D.J."/>
            <person name="Geller A."/>
            <person name="Levy A."/>
            <person name="Venturi V."/>
        </authorList>
    </citation>
    <scope>NUCLEOTIDE SEQUENCE [LARGE SCALE GENOMIC DNA]</scope>
    <source>
        <strain evidence="8">DSM 9128</strain>
    </source>
</reference>
<evidence type="ECO:0000256" key="2">
    <source>
        <dbReference type="ARBA" id="ARBA00008787"/>
    </source>
</evidence>
<dbReference type="Gene3D" id="1.20.120.340">
    <property type="entry name" value="Flagellar protein FliS"/>
    <property type="match status" value="1"/>
</dbReference>
<keyword evidence="7" id="KW-0969">Cilium</keyword>
<evidence type="ECO:0000313" key="7">
    <source>
        <dbReference type="EMBL" id="TLP72267.1"/>
    </source>
</evidence>
<comment type="caution">
    <text evidence="7">The sequence shown here is derived from an EMBL/GenBank/DDBJ whole genome shotgun (WGS) entry which is preliminary data.</text>
</comment>
<evidence type="ECO:0000256" key="6">
    <source>
        <dbReference type="PIRNR" id="PIRNR039090"/>
    </source>
</evidence>
<dbReference type="InterPro" id="IPR036584">
    <property type="entry name" value="FliS_sf"/>
</dbReference>
<dbReference type="SUPFAM" id="SSF101116">
    <property type="entry name" value="Flagellar export chaperone FliS"/>
    <property type="match status" value="1"/>
</dbReference>
<comment type="similarity">
    <text evidence="2 6">Belongs to the FliS family.</text>
</comment>
<dbReference type="RefSeq" id="WP_138215096.1">
    <property type="nucleotide sequence ID" value="NZ_VASG01000005.1"/>
</dbReference>
<dbReference type="InterPro" id="IPR003713">
    <property type="entry name" value="FliS"/>
</dbReference>
<evidence type="ECO:0000256" key="5">
    <source>
        <dbReference type="ARBA" id="ARBA00023186"/>
    </source>
</evidence>
<proteinExistence type="inferred from homology"/>
<dbReference type="AlphaFoldDB" id="A0A5R9A2W7"/>
<dbReference type="CDD" id="cd16098">
    <property type="entry name" value="FliS"/>
    <property type="match status" value="1"/>
</dbReference>
<gene>
    <name evidence="7" type="primary">fliS</name>
    <name evidence="7" type="ORF">FEA48_18435</name>
</gene>
<reference evidence="7 8" key="1">
    <citation type="submission" date="2019-05" db="EMBL/GenBank/DDBJ databases">
        <authorList>
            <person name="Moore K."/>
            <person name="O'Neill P."/>
            <person name="Farbos A."/>
            <person name="Studholme D.J."/>
        </authorList>
    </citation>
    <scope>NUCLEOTIDE SEQUENCE [LARGE SCALE GENOMIC DNA]</scope>
    <source>
        <strain evidence="7 8">DSM 9128</strain>
    </source>
</reference>
<keyword evidence="5" id="KW-0143">Chaperone</keyword>
<dbReference type="Pfam" id="PF02561">
    <property type="entry name" value="FliS"/>
    <property type="match status" value="1"/>
</dbReference>
<evidence type="ECO:0000256" key="3">
    <source>
        <dbReference type="ARBA" id="ARBA00022490"/>
    </source>
</evidence>
<dbReference type="PIRSF" id="PIRSF039090">
    <property type="entry name" value="Flis"/>
    <property type="match status" value="1"/>
</dbReference>
<sequence>MNASAAMRQYQNVNNQSQVHDASPHRLIQMLMEGGLSRIAQARGSMERAQYAQKGILIGKATGILAGLREALNFEAGGELAENYANLYDYMSRRLGEANRSNDLEVLDEVSGLLRTIKEGWDAIPQ</sequence>
<protein>
    <recommendedName>
        <fullName evidence="6">Flagellar secretion chaperone FliS</fullName>
    </recommendedName>
</protein>
<comment type="subcellular location">
    <subcellularLocation>
        <location evidence="1 6">Cytoplasm</location>
        <location evidence="1 6">Cytosol</location>
    </subcellularLocation>
</comment>
<dbReference type="PANTHER" id="PTHR34773:SF1">
    <property type="entry name" value="FLAGELLAR SECRETION CHAPERONE FLIS"/>
    <property type="match status" value="1"/>
</dbReference>
<dbReference type="GO" id="GO:0044780">
    <property type="term" value="P:bacterial-type flagellum assembly"/>
    <property type="evidence" value="ECO:0007669"/>
    <property type="project" value="InterPro"/>
</dbReference>
<keyword evidence="3 6" id="KW-0963">Cytoplasm</keyword>
<dbReference type="Proteomes" id="UP000307510">
    <property type="component" value="Unassembled WGS sequence"/>
</dbReference>
<accession>A0A5R9A2W7</accession>
<dbReference type="PANTHER" id="PTHR34773">
    <property type="entry name" value="FLAGELLAR SECRETION CHAPERONE FLIS"/>
    <property type="match status" value="1"/>
</dbReference>
<organism evidence="7 8">
    <name type="scientific">Pseudomonas nitroreducens</name>
    <dbReference type="NCBI Taxonomy" id="46680"/>
    <lineage>
        <taxon>Bacteria</taxon>
        <taxon>Pseudomonadati</taxon>
        <taxon>Pseudomonadota</taxon>
        <taxon>Gammaproteobacteria</taxon>
        <taxon>Pseudomonadales</taxon>
        <taxon>Pseudomonadaceae</taxon>
        <taxon>Pseudomonas</taxon>
    </lineage>
</organism>
<dbReference type="EMBL" id="VASG01000005">
    <property type="protein sequence ID" value="TLP72267.1"/>
    <property type="molecule type" value="Genomic_DNA"/>
</dbReference>
<keyword evidence="4 6" id="KW-1005">Bacterial flagellum biogenesis</keyword>
<dbReference type="NCBIfam" id="TIGR00208">
    <property type="entry name" value="fliS"/>
    <property type="match status" value="1"/>
</dbReference>
<dbReference type="GO" id="GO:0005829">
    <property type="term" value="C:cytosol"/>
    <property type="evidence" value="ECO:0007669"/>
    <property type="project" value="UniProtKB-SubCell"/>
</dbReference>
<dbReference type="GO" id="GO:0071973">
    <property type="term" value="P:bacterial-type flagellum-dependent cell motility"/>
    <property type="evidence" value="ECO:0007669"/>
    <property type="project" value="TreeGrafter"/>
</dbReference>